<evidence type="ECO:0000256" key="5">
    <source>
        <dbReference type="ARBA" id="ARBA00022679"/>
    </source>
</evidence>
<keyword evidence="5" id="KW-0808">Transferase</keyword>
<feature type="transmembrane region" description="Helical" evidence="19">
    <location>
        <begin position="133"/>
        <end position="153"/>
    </location>
</feature>
<dbReference type="GO" id="GO:0016301">
    <property type="term" value="F:kinase activity"/>
    <property type="evidence" value="ECO:0007669"/>
    <property type="project" value="UniProtKB-KW"/>
</dbReference>
<gene>
    <name evidence="20" type="ORF">HIJ39_11720</name>
</gene>
<feature type="binding site" evidence="17">
    <location>
        <position position="13"/>
    </location>
    <ligand>
        <name>ATP</name>
        <dbReference type="ChEBI" id="CHEBI:30616"/>
    </ligand>
</feature>
<evidence type="ECO:0000256" key="18">
    <source>
        <dbReference type="PIRSR" id="PIRSR600829-4"/>
    </source>
</evidence>
<keyword evidence="12 19" id="KW-0472">Membrane</keyword>
<evidence type="ECO:0000256" key="14">
    <source>
        <dbReference type="ARBA" id="ARBA00023264"/>
    </source>
</evidence>
<dbReference type="RefSeq" id="WP_169099891.1">
    <property type="nucleotide sequence ID" value="NZ_JABBVZ010000037.1"/>
</dbReference>
<protein>
    <submittedName>
        <fullName evidence="20">Diacylglycerol kinase family protein</fullName>
    </submittedName>
</protein>
<evidence type="ECO:0000256" key="15">
    <source>
        <dbReference type="PIRSR" id="PIRSR600829-1"/>
    </source>
</evidence>
<comment type="cofactor">
    <cofactor evidence="18">
        <name>Mg(2+)</name>
        <dbReference type="ChEBI" id="CHEBI:18420"/>
    </cofactor>
    <text evidence="18">Mn(2+), Zn(2+), Cd(2+) and Co(2+) support activity to lesser extents.</text>
</comment>
<keyword evidence="18" id="KW-0460">Magnesium</keyword>
<evidence type="ECO:0000256" key="4">
    <source>
        <dbReference type="ARBA" id="ARBA00022516"/>
    </source>
</evidence>
<evidence type="ECO:0000313" key="20">
    <source>
        <dbReference type="EMBL" id="NMP23016.1"/>
    </source>
</evidence>
<feature type="binding site" evidence="17">
    <location>
        <begin position="91"/>
        <end position="92"/>
    </location>
    <ligand>
        <name>ATP</name>
        <dbReference type="ChEBI" id="CHEBI:30616"/>
    </ligand>
</feature>
<feature type="binding site" evidence="17">
    <location>
        <position position="73"/>
    </location>
    <ligand>
        <name>ATP</name>
        <dbReference type="ChEBI" id="CHEBI:30616"/>
    </ligand>
</feature>
<dbReference type="InterPro" id="IPR036945">
    <property type="entry name" value="DAGK_sf"/>
</dbReference>
<evidence type="ECO:0000256" key="12">
    <source>
        <dbReference type="ARBA" id="ARBA00023136"/>
    </source>
</evidence>
<dbReference type="PANTHER" id="PTHR34299:SF1">
    <property type="entry name" value="DIACYLGLYCEROL KINASE"/>
    <property type="match status" value="1"/>
</dbReference>
<keyword evidence="9 17" id="KW-0067">ATP-binding</keyword>
<keyword evidence="21" id="KW-1185">Reference proteome</keyword>
<keyword evidence="14" id="KW-1208">Phospholipid metabolism</keyword>
<evidence type="ECO:0000256" key="1">
    <source>
        <dbReference type="ARBA" id="ARBA00004651"/>
    </source>
</evidence>
<evidence type="ECO:0000256" key="11">
    <source>
        <dbReference type="ARBA" id="ARBA00023098"/>
    </source>
</evidence>
<dbReference type="GO" id="GO:0046872">
    <property type="term" value="F:metal ion binding"/>
    <property type="evidence" value="ECO:0007669"/>
    <property type="project" value="UniProtKB-KW"/>
</dbReference>
<dbReference type="PANTHER" id="PTHR34299">
    <property type="entry name" value="DIACYLGLYCEROL KINASE"/>
    <property type="match status" value="1"/>
</dbReference>
<sequence length="167" mass="17863">MSHPNSFGRAFVYAGEGIWTALASERNLRVHVTVALAIAAGGWLFALTAVEWMAVVLAFGLVMALELMNTAVEALADLASPEIHPLAKRAKDTAAGAVLVAAMAALALGLVVFVPRLPDFGHDFMVRWHQSPIAVLAVAVVLAVALGLLWGVVPRHGRTRRRPEPFR</sequence>
<evidence type="ECO:0000256" key="8">
    <source>
        <dbReference type="ARBA" id="ARBA00022777"/>
    </source>
</evidence>
<evidence type="ECO:0000256" key="7">
    <source>
        <dbReference type="ARBA" id="ARBA00022741"/>
    </source>
</evidence>
<feature type="binding site" evidence="18">
    <location>
        <position position="25"/>
    </location>
    <ligand>
        <name>a divalent metal cation</name>
        <dbReference type="ChEBI" id="CHEBI:60240"/>
    </ligand>
</feature>
<keyword evidence="4" id="KW-0444">Lipid biosynthesis</keyword>
<keyword evidence="11" id="KW-0443">Lipid metabolism</keyword>
<evidence type="ECO:0000256" key="2">
    <source>
        <dbReference type="ARBA" id="ARBA00005967"/>
    </source>
</evidence>
<dbReference type="EMBL" id="JABBVZ010000037">
    <property type="protein sequence ID" value="NMP23016.1"/>
    <property type="molecule type" value="Genomic_DNA"/>
</dbReference>
<feature type="binding site" evidence="17">
    <location>
        <position position="25"/>
    </location>
    <ligand>
        <name>ATP</name>
        <dbReference type="ChEBI" id="CHEBI:30616"/>
    </ligand>
</feature>
<keyword evidence="7 17" id="KW-0547">Nucleotide-binding</keyword>
<dbReference type="Gene3D" id="1.10.287.3610">
    <property type="match status" value="1"/>
</dbReference>
<feature type="binding site" evidence="17">
    <location>
        <begin position="82"/>
        <end position="84"/>
    </location>
    <ligand>
        <name>ATP</name>
        <dbReference type="ChEBI" id="CHEBI:30616"/>
    </ligand>
</feature>
<dbReference type="GO" id="GO:0005886">
    <property type="term" value="C:plasma membrane"/>
    <property type="evidence" value="ECO:0007669"/>
    <property type="project" value="UniProtKB-SubCell"/>
</dbReference>
<evidence type="ECO:0000256" key="17">
    <source>
        <dbReference type="PIRSR" id="PIRSR600829-3"/>
    </source>
</evidence>
<comment type="similarity">
    <text evidence="2">Belongs to the bacterial diacylglycerol kinase family.</text>
</comment>
<evidence type="ECO:0000256" key="9">
    <source>
        <dbReference type="ARBA" id="ARBA00022840"/>
    </source>
</evidence>
<name>A0A7Y0L481_9FIRM</name>
<keyword evidence="8 20" id="KW-0418">Kinase</keyword>
<accession>A0A7Y0L481</accession>
<dbReference type="CDD" id="cd14265">
    <property type="entry name" value="UDPK_IM_like"/>
    <property type="match status" value="1"/>
</dbReference>
<reference evidence="20 21" key="1">
    <citation type="submission" date="2020-04" db="EMBL/GenBank/DDBJ databases">
        <authorList>
            <person name="Zhang R."/>
            <person name="Schippers A."/>
        </authorList>
    </citation>
    <scope>NUCLEOTIDE SEQUENCE [LARGE SCALE GENOMIC DNA]</scope>
    <source>
        <strain evidence="20 21">DSM 109850</strain>
    </source>
</reference>
<comment type="caution">
    <text evidence="20">The sequence shown here is derived from an EMBL/GenBank/DDBJ whole genome shotgun (WGS) entry which is preliminary data.</text>
</comment>
<dbReference type="InterPro" id="IPR033717">
    <property type="entry name" value="UDPK"/>
</dbReference>
<keyword evidence="6 19" id="KW-0812">Transmembrane</keyword>
<keyword evidence="13" id="KW-0594">Phospholipid biosynthesis</keyword>
<dbReference type="Pfam" id="PF01219">
    <property type="entry name" value="DAGK_prokar"/>
    <property type="match status" value="1"/>
</dbReference>
<comment type="subcellular location">
    <subcellularLocation>
        <location evidence="1">Cell membrane</location>
        <topology evidence="1">Multi-pass membrane protein</topology>
    </subcellularLocation>
</comment>
<feature type="transmembrane region" description="Helical" evidence="19">
    <location>
        <begin position="93"/>
        <end position="113"/>
    </location>
</feature>
<dbReference type="Proteomes" id="UP000533476">
    <property type="component" value="Unassembled WGS sequence"/>
</dbReference>
<evidence type="ECO:0000256" key="19">
    <source>
        <dbReference type="SAM" id="Phobius"/>
    </source>
</evidence>
<evidence type="ECO:0000256" key="6">
    <source>
        <dbReference type="ARBA" id="ARBA00022692"/>
    </source>
</evidence>
<feature type="binding site" evidence="18">
    <location>
        <position position="73"/>
    </location>
    <ligand>
        <name>a divalent metal cation</name>
        <dbReference type="ChEBI" id="CHEBI:60240"/>
    </ligand>
</feature>
<evidence type="ECO:0000313" key="21">
    <source>
        <dbReference type="Proteomes" id="UP000533476"/>
    </source>
</evidence>
<proteinExistence type="inferred from homology"/>
<keyword evidence="18" id="KW-0479">Metal-binding</keyword>
<evidence type="ECO:0000256" key="10">
    <source>
        <dbReference type="ARBA" id="ARBA00022989"/>
    </source>
</evidence>
<dbReference type="GO" id="GO:0008654">
    <property type="term" value="P:phospholipid biosynthetic process"/>
    <property type="evidence" value="ECO:0007669"/>
    <property type="project" value="UniProtKB-KW"/>
</dbReference>
<evidence type="ECO:0000256" key="13">
    <source>
        <dbReference type="ARBA" id="ARBA00023209"/>
    </source>
</evidence>
<evidence type="ECO:0000256" key="16">
    <source>
        <dbReference type="PIRSR" id="PIRSR600829-2"/>
    </source>
</evidence>
<feature type="active site" description="Proton acceptor" evidence="15">
    <location>
        <position position="66"/>
    </location>
</feature>
<dbReference type="GO" id="GO:0005524">
    <property type="term" value="F:ATP binding"/>
    <property type="evidence" value="ECO:0007669"/>
    <property type="project" value="UniProtKB-KW"/>
</dbReference>
<keyword evidence="3" id="KW-1003">Cell membrane</keyword>
<organism evidence="20 21">
    <name type="scientific">Sulfobacillus harzensis</name>
    <dbReference type="NCBI Taxonomy" id="2729629"/>
    <lineage>
        <taxon>Bacteria</taxon>
        <taxon>Bacillati</taxon>
        <taxon>Bacillota</taxon>
        <taxon>Clostridia</taxon>
        <taxon>Eubacteriales</taxon>
        <taxon>Clostridiales Family XVII. Incertae Sedis</taxon>
        <taxon>Sulfobacillus</taxon>
    </lineage>
</organism>
<dbReference type="AlphaFoldDB" id="A0A7Y0L481"/>
<keyword evidence="10 19" id="KW-1133">Transmembrane helix</keyword>
<evidence type="ECO:0000256" key="3">
    <source>
        <dbReference type="ARBA" id="ARBA00022475"/>
    </source>
</evidence>
<feature type="binding site" evidence="16">
    <location>
        <position position="66"/>
    </location>
    <ligand>
        <name>substrate</name>
    </ligand>
</feature>
<dbReference type="InterPro" id="IPR000829">
    <property type="entry name" value="DAGK"/>
</dbReference>